<dbReference type="STRING" id="119224.AKK44_02990"/>
<comment type="caution">
    <text evidence="12">The sequence shown here is derived from an EMBL/GenBank/DDBJ whole genome shotgun (WGS) entry which is preliminary data.</text>
</comment>
<proteinExistence type="inferred from homology"/>
<dbReference type="RefSeq" id="WP_054278453.1">
    <property type="nucleotide sequence ID" value="NZ_LHQM01000010.1"/>
</dbReference>
<dbReference type="PROSITE" id="PS00557">
    <property type="entry name" value="FMN_HYDROXY_ACID_DH_1"/>
    <property type="match status" value="1"/>
</dbReference>
<accession>A0A0P6S652</accession>
<evidence type="ECO:0000256" key="7">
    <source>
        <dbReference type="ARBA" id="ARBA00029513"/>
    </source>
</evidence>
<dbReference type="PROSITE" id="PS51349">
    <property type="entry name" value="FMN_HYDROXY_ACID_DH_2"/>
    <property type="match status" value="1"/>
</dbReference>
<evidence type="ECO:0000313" key="12">
    <source>
        <dbReference type="EMBL" id="KPJ22634.1"/>
    </source>
</evidence>
<dbReference type="Proteomes" id="UP000049578">
    <property type="component" value="Unassembled WGS sequence"/>
</dbReference>
<evidence type="ECO:0000256" key="9">
    <source>
        <dbReference type="PIRSR" id="PIRSR000138-1"/>
    </source>
</evidence>
<dbReference type="Gene3D" id="3.20.20.70">
    <property type="entry name" value="Aldolase class I"/>
    <property type="match status" value="1"/>
</dbReference>
<feature type="binding site" evidence="10">
    <location>
        <position position="143"/>
    </location>
    <ligand>
        <name>FMN</name>
        <dbReference type="ChEBI" id="CHEBI:58210"/>
    </ligand>
</feature>
<feature type="binding site" evidence="10">
    <location>
        <position position="39"/>
    </location>
    <ligand>
        <name>glyoxylate</name>
        <dbReference type="ChEBI" id="CHEBI:36655"/>
    </ligand>
</feature>
<keyword evidence="4 10" id="KW-0288">FMN</keyword>
<sequence length="378" mass="40070">MTITNGYKQSDREESLAILNLPSLEEKAKEIIPTGGFGYITEGSEYEWTLQENTKAFDHVQIIPRVLTSVSSPSTETTLLDIPLSMPIISAPTAAQGLAHARGELATAEGMAAAGTIMSQSTYGNATIADIAQAGQGAPQFFQLYMSKDWNINKAWLDEAVKSGVKAIVMTVDSMLGGYREADIVNNFQFPIPMGNLEKVAAGDSQGQGIAAIYAAAAQVILPEDVKKVADYTGLPVFVKGIQSPEDAEIAIQAGAAGIWVSNHGGRQLNGGPASFDVLRAIADKVNKRVPVVFDSGVRRGSHVFKALANGADIIAIGRPILYGLALGGAKGTQSVVEHLNKELKIVMQLAGTQTIEEIKQAPLIRQNPINDSLATKA</sequence>
<dbReference type="PATRIC" id="fig|119224.3.peg.118"/>
<evidence type="ECO:0000256" key="1">
    <source>
        <dbReference type="ARBA" id="ARBA00001917"/>
    </source>
</evidence>
<dbReference type="Pfam" id="PF01070">
    <property type="entry name" value="FMN_dh"/>
    <property type="match status" value="1"/>
</dbReference>
<evidence type="ECO:0000313" key="13">
    <source>
        <dbReference type="Proteomes" id="UP000049578"/>
    </source>
</evidence>
<feature type="binding site" evidence="10">
    <location>
        <begin position="318"/>
        <end position="319"/>
    </location>
    <ligand>
        <name>FMN</name>
        <dbReference type="ChEBI" id="CHEBI:58210"/>
    </ligand>
</feature>
<comment type="catalytic activity">
    <reaction evidence="8">
        <text>(S)-lactate + O2 = pyruvate + H2O2</text>
        <dbReference type="Rhea" id="RHEA:55868"/>
        <dbReference type="ChEBI" id="CHEBI:15361"/>
        <dbReference type="ChEBI" id="CHEBI:15379"/>
        <dbReference type="ChEBI" id="CHEBI:16240"/>
        <dbReference type="ChEBI" id="CHEBI:16651"/>
    </reaction>
    <physiologicalReaction direction="left-to-right" evidence="8">
        <dbReference type="Rhea" id="RHEA:55869"/>
    </physiologicalReaction>
</comment>
<evidence type="ECO:0000256" key="4">
    <source>
        <dbReference type="ARBA" id="ARBA00022643"/>
    </source>
</evidence>
<dbReference type="InterPro" id="IPR012133">
    <property type="entry name" value="Alpha-hydoxy_acid_DH_FMN"/>
</dbReference>
<reference evidence="12 13" key="1">
    <citation type="submission" date="2015-08" db="EMBL/GenBank/DDBJ databases">
        <title>Genome sequence of Streptococcus phocae subsp. phocae ATCC 51973T isolated from liver specimen obtained from seal.</title>
        <authorList>
            <person name="Avendano-Herrera R."/>
        </authorList>
    </citation>
    <scope>NUCLEOTIDE SEQUENCE [LARGE SCALE GENOMIC DNA]</scope>
    <source>
        <strain evidence="12 13">ATCC 51973</strain>
    </source>
</reference>
<dbReference type="GO" id="GO:0016491">
    <property type="term" value="F:oxidoreductase activity"/>
    <property type="evidence" value="ECO:0007669"/>
    <property type="project" value="UniProtKB-KW"/>
</dbReference>
<feature type="binding site" evidence="10">
    <location>
        <position position="145"/>
    </location>
    <ligand>
        <name>glyoxylate</name>
        <dbReference type="ChEBI" id="CHEBI:36655"/>
    </ligand>
</feature>
<organism evidence="12 13">
    <name type="scientific">Streptococcus phocae</name>
    <dbReference type="NCBI Taxonomy" id="119224"/>
    <lineage>
        <taxon>Bacteria</taxon>
        <taxon>Bacillati</taxon>
        <taxon>Bacillota</taxon>
        <taxon>Bacilli</taxon>
        <taxon>Lactobacillales</taxon>
        <taxon>Streptococcaceae</taxon>
        <taxon>Streptococcus</taxon>
    </lineage>
</organism>
<evidence type="ECO:0000259" key="11">
    <source>
        <dbReference type="PROSITE" id="PS51349"/>
    </source>
</evidence>
<dbReference type="PANTHER" id="PTHR10578:SF107">
    <property type="entry name" value="2-HYDROXYACID OXIDASE 1"/>
    <property type="match status" value="1"/>
</dbReference>
<keyword evidence="13" id="KW-1185">Reference proteome</keyword>
<dbReference type="InterPro" id="IPR008259">
    <property type="entry name" value="FMN_hydac_DH_AS"/>
</dbReference>
<feature type="binding site" evidence="10">
    <location>
        <position position="264"/>
    </location>
    <ligand>
        <name>glyoxylate</name>
        <dbReference type="ChEBI" id="CHEBI:36655"/>
    </ligand>
</feature>
<evidence type="ECO:0000256" key="3">
    <source>
        <dbReference type="ARBA" id="ARBA00022630"/>
    </source>
</evidence>
<dbReference type="AlphaFoldDB" id="A0A0P6S652"/>
<feature type="binding site" evidence="10">
    <location>
        <position position="267"/>
    </location>
    <ligand>
        <name>glyoxylate</name>
        <dbReference type="ChEBI" id="CHEBI:36655"/>
    </ligand>
</feature>
<name>A0A0P6S652_9STRE</name>
<feature type="domain" description="FMN hydroxy acid dehydrogenase" evidence="11">
    <location>
        <begin position="13"/>
        <end position="369"/>
    </location>
</feature>
<dbReference type="GO" id="GO:0010181">
    <property type="term" value="F:FMN binding"/>
    <property type="evidence" value="ECO:0007669"/>
    <property type="project" value="InterPro"/>
</dbReference>
<evidence type="ECO:0000256" key="8">
    <source>
        <dbReference type="ARBA" id="ARBA00048754"/>
    </source>
</evidence>
<keyword evidence="5" id="KW-0560">Oxidoreductase</keyword>
<evidence type="ECO:0000256" key="10">
    <source>
        <dbReference type="PIRSR" id="PIRSR000138-2"/>
    </source>
</evidence>
<dbReference type="EMBL" id="LHQM01000010">
    <property type="protein sequence ID" value="KPJ22634.1"/>
    <property type="molecule type" value="Genomic_DNA"/>
</dbReference>
<dbReference type="InterPro" id="IPR037396">
    <property type="entry name" value="FMN_HAD"/>
</dbReference>
<gene>
    <name evidence="12" type="ORF">AKK44_02990</name>
</gene>
<evidence type="ECO:0000256" key="2">
    <source>
        <dbReference type="ARBA" id="ARBA00011881"/>
    </source>
</evidence>
<comment type="cofactor">
    <cofactor evidence="1">
        <name>FMN</name>
        <dbReference type="ChEBI" id="CHEBI:58210"/>
    </cofactor>
</comment>
<comment type="similarity">
    <text evidence="6">Belongs to the FMN-dependent alpha-hydroxy acid dehydrogenase family.</text>
</comment>
<feature type="binding site" evidence="10">
    <location>
        <position position="121"/>
    </location>
    <ligand>
        <name>FMN</name>
        <dbReference type="ChEBI" id="CHEBI:58210"/>
    </ligand>
</feature>
<feature type="binding site" evidence="10">
    <location>
        <position position="180"/>
    </location>
    <ligand>
        <name>glyoxylate</name>
        <dbReference type="ChEBI" id="CHEBI:36655"/>
    </ligand>
</feature>
<keyword evidence="3 10" id="KW-0285">Flavoprotein</keyword>
<feature type="active site" description="Proton acceptor" evidence="9">
    <location>
        <position position="264"/>
    </location>
</feature>
<dbReference type="PANTHER" id="PTHR10578">
    <property type="entry name" value="S -2-HYDROXY-ACID OXIDASE-RELATED"/>
    <property type="match status" value="1"/>
</dbReference>
<dbReference type="InterPro" id="IPR013785">
    <property type="entry name" value="Aldolase_TIM"/>
</dbReference>
<evidence type="ECO:0000256" key="6">
    <source>
        <dbReference type="ARBA" id="ARBA00024042"/>
    </source>
</evidence>
<dbReference type="SUPFAM" id="SSF51395">
    <property type="entry name" value="FMN-linked oxidoreductases"/>
    <property type="match status" value="1"/>
</dbReference>
<comment type="subunit">
    <text evidence="2">Homotetramer.</text>
</comment>
<feature type="binding site" evidence="10">
    <location>
        <position position="171"/>
    </location>
    <ligand>
        <name>FMN</name>
        <dbReference type="ChEBI" id="CHEBI:58210"/>
    </ligand>
</feature>
<dbReference type="PIRSF" id="PIRSF000138">
    <property type="entry name" value="Al-hdrx_acd_dh"/>
    <property type="match status" value="1"/>
</dbReference>
<feature type="binding site" evidence="10">
    <location>
        <begin position="295"/>
        <end position="299"/>
    </location>
    <ligand>
        <name>FMN</name>
        <dbReference type="ChEBI" id="CHEBI:58210"/>
    </ligand>
</feature>
<evidence type="ECO:0000256" key="5">
    <source>
        <dbReference type="ARBA" id="ARBA00023002"/>
    </source>
</evidence>
<dbReference type="CDD" id="cd04737">
    <property type="entry name" value="LOX_like_FMN"/>
    <property type="match status" value="1"/>
</dbReference>
<feature type="binding site" evidence="10">
    <location>
        <position position="240"/>
    </location>
    <ligand>
        <name>FMN</name>
        <dbReference type="ChEBI" id="CHEBI:58210"/>
    </ligand>
</feature>
<dbReference type="InterPro" id="IPR000262">
    <property type="entry name" value="FMN-dep_DH"/>
</dbReference>
<protein>
    <recommendedName>
        <fullName evidence="7">L-lactate oxidase</fullName>
    </recommendedName>
</protein>
<feature type="binding site" evidence="10">
    <location>
        <begin position="92"/>
        <end position="94"/>
    </location>
    <ligand>
        <name>FMN</name>
        <dbReference type="ChEBI" id="CHEBI:58210"/>
    </ligand>
</feature>
<feature type="binding site" evidence="10">
    <location>
        <position position="262"/>
    </location>
    <ligand>
        <name>FMN</name>
        <dbReference type="ChEBI" id="CHEBI:58210"/>
    </ligand>
</feature>